<dbReference type="Proteomes" id="UP001530400">
    <property type="component" value="Unassembled WGS sequence"/>
</dbReference>
<dbReference type="AlphaFoldDB" id="A0ABD3NJ92"/>
<comment type="caution">
    <text evidence="2">The sequence shown here is derived from an EMBL/GenBank/DDBJ whole genome shotgun (WGS) entry which is preliminary data.</text>
</comment>
<accession>A0ABD3NJ92</accession>
<gene>
    <name evidence="2" type="ORF">ACHAWO_007363</name>
</gene>
<feature type="region of interest" description="Disordered" evidence="1">
    <location>
        <begin position="65"/>
        <end position="84"/>
    </location>
</feature>
<reference evidence="2 3" key="1">
    <citation type="submission" date="2024-10" db="EMBL/GenBank/DDBJ databases">
        <title>Updated reference genomes for cyclostephanoid diatoms.</title>
        <authorList>
            <person name="Roberts W.R."/>
            <person name="Alverson A.J."/>
        </authorList>
    </citation>
    <scope>NUCLEOTIDE SEQUENCE [LARGE SCALE GENOMIC DNA]</scope>
    <source>
        <strain evidence="2 3">AJA010-31</strain>
    </source>
</reference>
<feature type="compositionally biased region" description="Polar residues" evidence="1">
    <location>
        <begin position="71"/>
        <end position="81"/>
    </location>
</feature>
<dbReference type="Pfam" id="PF16672">
    <property type="entry name" value="LAMTOR5"/>
    <property type="match status" value="1"/>
</dbReference>
<protein>
    <recommendedName>
        <fullName evidence="4">Late endosomal/lysosomal adaptor and MAPK and MTOR activator 5</fullName>
    </recommendedName>
</protein>
<dbReference type="Gene3D" id="3.30.450.30">
    <property type="entry name" value="Dynein light chain 2a, cytoplasmic"/>
    <property type="match status" value="1"/>
</dbReference>
<dbReference type="InterPro" id="IPR024135">
    <property type="entry name" value="LAMTOR5"/>
</dbReference>
<evidence type="ECO:0000313" key="2">
    <source>
        <dbReference type="EMBL" id="KAL3776079.1"/>
    </source>
</evidence>
<dbReference type="EMBL" id="JALLPJ020001118">
    <property type="protein sequence ID" value="KAL3776079.1"/>
    <property type="molecule type" value="Genomic_DNA"/>
</dbReference>
<name>A0ABD3NJ92_9STRA</name>
<keyword evidence="3" id="KW-1185">Reference proteome</keyword>
<evidence type="ECO:0000256" key="1">
    <source>
        <dbReference type="SAM" id="MobiDB-lite"/>
    </source>
</evidence>
<proteinExistence type="predicted"/>
<evidence type="ECO:0008006" key="4">
    <source>
        <dbReference type="Google" id="ProtNLM"/>
    </source>
</evidence>
<organism evidence="2 3">
    <name type="scientific">Cyclotella atomus</name>
    <dbReference type="NCBI Taxonomy" id="382360"/>
    <lineage>
        <taxon>Eukaryota</taxon>
        <taxon>Sar</taxon>
        <taxon>Stramenopiles</taxon>
        <taxon>Ochrophyta</taxon>
        <taxon>Bacillariophyta</taxon>
        <taxon>Coscinodiscophyceae</taxon>
        <taxon>Thalassiosirophycidae</taxon>
        <taxon>Stephanodiscales</taxon>
        <taxon>Stephanodiscaceae</taxon>
        <taxon>Cyclotella</taxon>
    </lineage>
</organism>
<evidence type="ECO:0000313" key="3">
    <source>
        <dbReference type="Proteomes" id="UP001530400"/>
    </source>
</evidence>
<sequence length="121" mass="12309">MDQPVRIIPHPNSQNITSALAIDSSGLPLGQIIPSSSPIIHPSSDANSSSSSAAAYSAISKLASKLDRNGDGNNPTSTSPATVIIEGEREATLIKEYHGRTVVFTVPVVGKGENSAAGGAS</sequence>